<evidence type="ECO:0000313" key="2">
    <source>
        <dbReference type="EMBL" id="KAJ8359674.1"/>
    </source>
</evidence>
<dbReference type="Proteomes" id="UP001152622">
    <property type="component" value="Chromosome 5"/>
</dbReference>
<organism evidence="2 3">
    <name type="scientific">Synaphobranchus kaupii</name>
    <name type="common">Kaup's arrowtooth eel</name>
    <dbReference type="NCBI Taxonomy" id="118154"/>
    <lineage>
        <taxon>Eukaryota</taxon>
        <taxon>Metazoa</taxon>
        <taxon>Chordata</taxon>
        <taxon>Craniata</taxon>
        <taxon>Vertebrata</taxon>
        <taxon>Euteleostomi</taxon>
        <taxon>Actinopterygii</taxon>
        <taxon>Neopterygii</taxon>
        <taxon>Teleostei</taxon>
        <taxon>Anguilliformes</taxon>
        <taxon>Synaphobranchidae</taxon>
        <taxon>Synaphobranchus</taxon>
    </lineage>
</organism>
<gene>
    <name evidence="2" type="ORF">SKAU_G00161990</name>
</gene>
<proteinExistence type="predicted"/>
<reference evidence="2" key="1">
    <citation type="journal article" date="2023" name="Science">
        <title>Genome structures resolve the early diversification of teleost fishes.</title>
        <authorList>
            <person name="Parey E."/>
            <person name="Louis A."/>
            <person name="Montfort J."/>
            <person name="Bouchez O."/>
            <person name="Roques C."/>
            <person name="Iampietro C."/>
            <person name="Lluch J."/>
            <person name="Castinel A."/>
            <person name="Donnadieu C."/>
            <person name="Desvignes T."/>
            <person name="Floi Bucao C."/>
            <person name="Jouanno E."/>
            <person name="Wen M."/>
            <person name="Mejri S."/>
            <person name="Dirks R."/>
            <person name="Jansen H."/>
            <person name="Henkel C."/>
            <person name="Chen W.J."/>
            <person name="Zahm M."/>
            <person name="Cabau C."/>
            <person name="Klopp C."/>
            <person name="Thompson A.W."/>
            <person name="Robinson-Rechavi M."/>
            <person name="Braasch I."/>
            <person name="Lecointre G."/>
            <person name="Bobe J."/>
            <person name="Postlethwait J.H."/>
            <person name="Berthelot C."/>
            <person name="Roest Crollius H."/>
            <person name="Guiguen Y."/>
        </authorList>
    </citation>
    <scope>NUCLEOTIDE SEQUENCE</scope>
    <source>
        <strain evidence="2">WJC10195</strain>
    </source>
</reference>
<evidence type="ECO:0000256" key="1">
    <source>
        <dbReference type="SAM" id="MobiDB-lite"/>
    </source>
</evidence>
<dbReference type="EMBL" id="JAINUF010000005">
    <property type="protein sequence ID" value="KAJ8359674.1"/>
    <property type="molecule type" value="Genomic_DNA"/>
</dbReference>
<name>A0A9Q1FIP3_SYNKA</name>
<comment type="caution">
    <text evidence="2">The sequence shown here is derived from an EMBL/GenBank/DDBJ whole genome shotgun (WGS) entry which is preliminary data.</text>
</comment>
<evidence type="ECO:0000313" key="3">
    <source>
        <dbReference type="Proteomes" id="UP001152622"/>
    </source>
</evidence>
<dbReference type="AlphaFoldDB" id="A0A9Q1FIP3"/>
<keyword evidence="3" id="KW-1185">Reference proteome</keyword>
<feature type="region of interest" description="Disordered" evidence="1">
    <location>
        <begin position="30"/>
        <end position="70"/>
    </location>
</feature>
<protein>
    <submittedName>
        <fullName evidence="2">Uncharacterized protein</fullName>
    </submittedName>
</protein>
<accession>A0A9Q1FIP3</accession>
<sequence>MGRQRAAFRGASWMREGVGGEGCQCGRVRGGEYPAETPSRSSPRIPAHSTGSGALCEKTIPGADRPPGRTDVISDLRLDRCQDLMSCQV</sequence>